<evidence type="ECO:0000313" key="2">
    <source>
        <dbReference type="EMBL" id="KAJ7380768.1"/>
    </source>
</evidence>
<dbReference type="Proteomes" id="UP001163046">
    <property type="component" value="Unassembled WGS sequence"/>
</dbReference>
<protein>
    <recommendedName>
        <fullName evidence="1">Amine oxidase domain-containing protein</fullName>
    </recommendedName>
</protein>
<dbReference type="GO" id="GO:0016491">
    <property type="term" value="F:oxidoreductase activity"/>
    <property type="evidence" value="ECO:0007669"/>
    <property type="project" value="InterPro"/>
</dbReference>
<evidence type="ECO:0000259" key="1">
    <source>
        <dbReference type="Pfam" id="PF01593"/>
    </source>
</evidence>
<evidence type="ECO:0000313" key="3">
    <source>
        <dbReference type="Proteomes" id="UP001163046"/>
    </source>
</evidence>
<name>A0A9W9ZHR3_9CNID</name>
<dbReference type="AlphaFoldDB" id="A0A9W9ZHR3"/>
<keyword evidence="3" id="KW-1185">Reference proteome</keyword>
<comment type="caution">
    <text evidence="2">The sequence shown here is derived from an EMBL/GenBank/DDBJ whole genome shotgun (WGS) entry which is preliminary data.</text>
</comment>
<dbReference type="InterPro" id="IPR002937">
    <property type="entry name" value="Amino_oxidase"/>
</dbReference>
<dbReference type="EMBL" id="MU826352">
    <property type="protein sequence ID" value="KAJ7380768.1"/>
    <property type="molecule type" value="Genomic_DNA"/>
</dbReference>
<dbReference type="Gene3D" id="3.50.50.60">
    <property type="entry name" value="FAD/NAD(P)-binding domain"/>
    <property type="match status" value="1"/>
</dbReference>
<feature type="domain" description="Amine oxidase" evidence="1">
    <location>
        <begin position="20"/>
        <end position="209"/>
    </location>
</feature>
<reference evidence="2" key="1">
    <citation type="submission" date="2023-01" db="EMBL/GenBank/DDBJ databases">
        <title>Genome assembly of the deep-sea coral Lophelia pertusa.</title>
        <authorList>
            <person name="Herrera S."/>
            <person name="Cordes E."/>
        </authorList>
    </citation>
    <scope>NUCLEOTIDE SEQUENCE</scope>
    <source>
        <strain evidence="2">USNM1676648</strain>
        <tissue evidence="2">Polyp</tissue>
    </source>
</reference>
<organism evidence="2 3">
    <name type="scientific">Desmophyllum pertusum</name>
    <dbReference type="NCBI Taxonomy" id="174260"/>
    <lineage>
        <taxon>Eukaryota</taxon>
        <taxon>Metazoa</taxon>
        <taxon>Cnidaria</taxon>
        <taxon>Anthozoa</taxon>
        <taxon>Hexacorallia</taxon>
        <taxon>Scleractinia</taxon>
        <taxon>Caryophylliina</taxon>
        <taxon>Caryophylliidae</taxon>
        <taxon>Desmophyllum</taxon>
    </lineage>
</organism>
<sequence>MGRENVVQVEARGIYASNAQSMKEQAFPTLLSGRFANMTVSEMYKYAWKNMTREKALEVPSYRDFLCQQLGSEGCEFYSARDVLKREYGEESTLFRYEKNRDFSYFSHEYVRPAGGLSDIANAVERSANRFGVKMYARERVKALNRKDNMFTVHTDNFTVSTKKLIIAVPSFPFKDITGDVAEEIKSNRQFEAIISKPAFKAAAIYSYPWHQTKAGSNLSRHDLAKWAKRPFPEEEIFIVGEAYSVLSEWNEGALLSAYNALKEGWEIEQPEHY</sequence>
<dbReference type="InterPro" id="IPR036188">
    <property type="entry name" value="FAD/NAD-bd_sf"/>
</dbReference>
<accession>A0A9W9ZHR3</accession>
<gene>
    <name evidence="2" type="ORF">OS493_007146</name>
</gene>
<dbReference type="Pfam" id="PF01593">
    <property type="entry name" value="Amino_oxidase"/>
    <property type="match status" value="1"/>
</dbReference>
<dbReference type="SUPFAM" id="SSF51905">
    <property type="entry name" value="FAD/NAD(P)-binding domain"/>
    <property type="match status" value="1"/>
</dbReference>
<proteinExistence type="predicted"/>
<dbReference type="OrthoDB" id="10051671at2759"/>